<accession>D2ZU01</accession>
<dbReference type="Proteomes" id="UP000003344">
    <property type="component" value="Unassembled WGS sequence"/>
</dbReference>
<dbReference type="STRING" id="546266.NEIMUCOT_04089"/>
<comment type="caution">
    <text evidence="2">The sequence shown here is derived from an EMBL/GenBank/DDBJ whole genome shotgun (WGS) entry which is preliminary data.</text>
</comment>
<evidence type="ECO:0000313" key="2">
    <source>
        <dbReference type="EMBL" id="EFC89671.1"/>
    </source>
</evidence>
<proteinExistence type="predicted"/>
<dbReference type="EMBL" id="ACDX02000003">
    <property type="protein sequence ID" value="EFC89375.1"/>
    <property type="molecule type" value="Genomic_DNA"/>
</dbReference>
<reference evidence="2 3" key="1">
    <citation type="submission" date="2009-10" db="EMBL/GenBank/DDBJ databases">
        <authorList>
            <person name="Weinstock G."/>
            <person name="Sodergren E."/>
            <person name="Clifton S."/>
            <person name="Fulton L."/>
            <person name="Fulton B."/>
            <person name="Courtney L."/>
            <person name="Fronick C."/>
            <person name="Harrison M."/>
            <person name="Strong C."/>
            <person name="Farmer C."/>
            <person name="Delahaunty K."/>
            <person name="Markovic C."/>
            <person name="Hall O."/>
            <person name="Minx P."/>
            <person name="Tomlinson C."/>
            <person name="Mitreva M."/>
            <person name="Nelson J."/>
            <person name="Hou S."/>
            <person name="Wollam A."/>
            <person name="Pepin K.H."/>
            <person name="Johnson M."/>
            <person name="Bhonagiri V."/>
            <person name="Nash W.E."/>
            <person name="Warren W."/>
            <person name="Chinwalla A."/>
            <person name="Mardis E.R."/>
            <person name="Wilson R.K."/>
        </authorList>
    </citation>
    <scope>NUCLEOTIDE SEQUENCE [LARGE SCALE GENOMIC DNA]</scope>
    <source>
        <strain evidence="2">ATCC 25996</strain>
        <strain evidence="3">ATCC 25996 / DSM 4631 / NCTC 10774 / M26</strain>
    </source>
</reference>
<organism evidence="2 3">
    <name type="scientific">Neisseria mucosa (strain ATCC 25996 / DSM 4631 / NCTC 10774 / M26)</name>
    <dbReference type="NCBI Taxonomy" id="546266"/>
    <lineage>
        <taxon>Bacteria</taxon>
        <taxon>Pseudomonadati</taxon>
        <taxon>Pseudomonadota</taxon>
        <taxon>Betaproteobacteria</taxon>
        <taxon>Neisseriales</taxon>
        <taxon>Neisseriaceae</taxon>
        <taxon>Neisseria</taxon>
    </lineage>
</organism>
<name>D2ZU01_NEIM2</name>
<evidence type="ECO:0000313" key="1">
    <source>
        <dbReference type="EMBL" id="EFC89375.1"/>
    </source>
</evidence>
<sequence>MVGFVGDEGVFAVLGHGFGLGMFECADAAFLIGAYPSLQVGSGDAVMICGTLLAAYVQVVEYGLVFEV</sequence>
<dbReference type="EMBL" id="ACDX02000002">
    <property type="protein sequence ID" value="EFC89671.1"/>
    <property type="molecule type" value="Genomic_DNA"/>
</dbReference>
<evidence type="ECO:0000313" key="3">
    <source>
        <dbReference type="Proteomes" id="UP000003344"/>
    </source>
</evidence>
<dbReference type="AlphaFoldDB" id="D2ZU01"/>
<protein>
    <submittedName>
        <fullName evidence="2">Uncharacterized protein</fullName>
    </submittedName>
</protein>
<gene>
    <name evidence="2" type="ORF">NEIMUCOT_04089</name>
    <name evidence="1" type="ORF">NEIMUCOT_04278</name>
</gene>